<keyword evidence="2" id="KW-1185">Reference proteome</keyword>
<protein>
    <submittedName>
        <fullName evidence="1">Uncharacterized protein</fullName>
    </submittedName>
</protein>
<gene>
    <name evidence="1" type="ORF">PENTCL1PPCAC_15518</name>
</gene>
<proteinExistence type="predicted"/>
<evidence type="ECO:0000313" key="1">
    <source>
        <dbReference type="EMBL" id="GMS93343.1"/>
    </source>
</evidence>
<organism evidence="1 2">
    <name type="scientific">Pristionchus entomophagus</name>
    <dbReference type="NCBI Taxonomy" id="358040"/>
    <lineage>
        <taxon>Eukaryota</taxon>
        <taxon>Metazoa</taxon>
        <taxon>Ecdysozoa</taxon>
        <taxon>Nematoda</taxon>
        <taxon>Chromadorea</taxon>
        <taxon>Rhabditida</taxon>
        <taxon>Rhabditina</taxon>
        <taxon>Diplogasteromorpha</taxon>
        <taxon>Diplogasteroidea</taxon>
        <taxon>Neodiplogasteridae</taxon>
        <taxon>Pristionchus</taxon>
    </lineage>
</organism>
<dbReference type="AlphaFoldDB" id="A0AAV5TGN7"/>
<accession>A0AAV5TGN7</accession>
<sequence length="123" mass="14167">HHHWVLASHLRSEHIQIETILRRRLRGVESTCTARLVAQLADLLIVLAHWPWKLQTKFADWGLREGNSKENISRPKEERTSVRTLIYMEPSHNSFRCLNGCSEVMTSNIGDWEEEGGKSGKHG</sequence>
<dbReference type="EMBL" id="BTSX01000004">
    <property type="protein sequence ID" value="GMS93343.1"/>
    <property type="molecule type" value="Genomic_DNA"/>
</dbReference>
<comment type="caution">
    <text evidence="1">The sequence shown here is derived from an EMBL/GenBank/DDBJ whole genome shotgun (WGS) entry which is preliminary data.</text>
</comment>
<name>A0AAV5TGN7_9BILA</name>
<feature type="non-terminal residue" evidence="1">
    <location>
        <position position="1"/>
    </location>
</feature>
<dbReference type="Proteomes" id="UP001432027">
    <property type="component" value="Unassembled WGS sequence"/>
</dbReference>
<evidence type="ECO:0000313" key="2">
    <source>
        <dbReference type="Proteomes" id="UP001432027"/>
    </source>
</evidence>
<reference evidence="1" key="1">
    <citation type="submission" date="2023-10" db="EMBL/GenBank/DDBJ databases">
        <title>Genome assembly of Pristionchus species.</title>
        <authorList>
            <person name="Yoshida K."/>
            <person name="Sommer R.J."/>
        </authorList>
    </citation>
    <scope>NUCLEOTIDE SEQUENCE</scope>
    <source>
        <strain evidence="1">RS0144</strain>
    </source>
</reference>